<dbReference type="EMBL" id="KV426157">
    <property type="protein sequence ID" value="KZV86401.1"/>
    <property type="molecule type" value="Genomic_DNA"/>
</dbReference>
<sequence>MGATTRGSVSKPSYETFQHTKHPADAYRSPSINDARRLRNDSDTTRGDKSRTAYVPRRARGHADRSQRLRTRRPLPPTTPCDPDAYEERSAMRLPAHMVLPSSRTTPRGTHVRPVNASTKDARRPRDDIDITRGDKDNAGGRRLLRRRCVHGTDGHDCT</sequence>
<dbReference type="AlphaFoldDB" id="A0A165E9L7"/>
<keyword evidence="3" id="KW-1185">Reference proteome</keyword>
<feature type="compositionally biased region" description="Basic and acidic residues" evidence="1">
    <location>
        <begin position="34"/>
        <end position="51"/>
    </location>
</feature>
<feature type="region of interest" description="Disordered" evidence="1">
    <location>
        <begin position="1"/>
        <end position="139"/>
    </location>
</feature>
<feature type="compositionally biased region" description="Basic and acidic residues" evidence="1">
    <location>
        <begin position="120"/>
        <end position="139"/>
    </location>
</feature>
<feature type="compositionally biased region" description="Polar residues" evidence="1">
    <location>
        <begin position="1"/>
        <end position="17"/>
    </location>
</feature>
<organism evidence="2 3">
    <name type="scientific">Exidia glandulosa HHB12029</name>
    <dbReference type="NCBI Taxonomy" id="1314781"/>
    <lineage>
        <taxon>Eukaryota</taxon>
        <taxon>Fungi</taxon>
        <taxon>Dikarya</taxon>
        <taxon>Basidiomycota</taxon>
        <taxon>Agaricomycotina</taxon>
        <taxon>Agaricomycetes</taxon>
        <taxon>Auriculariales</taxon>
        <taxon>Exidiaceae</taxon>
        <taxon>Exidia</taxon>
    </lineage>
</organism>
<evidence type="ECO:0000313" key="3">
    <source>
        <dbReference type="Proteomes" id="UP000077266"/>
    </source>
</evidence>
<dbReference type="InParanoid" id="A0A165E9L7"/>
<reference evidence="2 3" key="1">
    <citation type="journal article" date="2016" name="Mol. Biol. Evol.">
        <title>Comparative Genomics of Early-Diverging Mushroom-Forming Fungi Provides Insights into the Origins of Lignocellulose Decay Capabilities.</title>
        <authorList>
            <person name="Nagy L.G."/>
            <person name="Riley R."/>
            <person name="Tritt A."/>
            <person name="Adam C."/>
            <person name="Daum C."/>
            <person name="Floudas D."/>
            <person name="Sun H."/>
            <person name="Yadav J.S."/>
            <person name="Pangilinan J."/>
            <person name="Larsson K.H."/>
            <person name="Matsuura K."/>
            <person name="Barry K."/>
            <person name="Labutti K."/>
            <person name="Kuo R."/>
            <person name="Ohm R.A."/>
            <person name="Bhattacharya S.S."/>
            <person name="Shirouzu T."/>
            <person name="Yoshinaga Y."/>
            <person name="Martin F.M."/>
            <person name="Grigoriev I.V."/>
            <person name="Hibbett D.S."/>
        </authorList>
    </citation>
    <scope>NUCLEOTIDE SEQUENCE [LARGE SCALE GENOMIC DNA]</scope>
    <source>
        <strain evidence="2 3">HHB12029</strain>
    </source>
</reference>
<evidence type="ECO:0000313" key="2">
    <source>
        <dbReference type="EMBL" id="KZV86401.1"/>
    </source>
</evidence>
<evidence type="ECO:0000256" key="1">
    <source>
        <dbReference type="SAM" id="MobiDB-lite"/>
    </source>
</evidence>
<proteinExistence type="predicted"/>
<protein>
    <submittedName>
        <fullName evidence="2">Uncharacterized protein</fullName>
    </submittedName>
</protein>
<name>A0A165E9L7_EXIGL</name>
<gene>
    <name evidence="2" type="ORF">EXIGLDRAFT_724840</name>
</gene>
<accession>A0A165E9L7</accession>
<dbReference type="Proteomes" id="UP000077266">
    <property type="component" value="Unassembled WGS sequence"/>
</dbReference>